<organism evidence="1">
    <name type="scientific">Hyperionvirus sp</name>
    <dbReference type="NCBI Taxonomy" id="2487770"/>
    <lineage>
        <taxon>Viruses</taxon>
        <taxon>Varidnaviria</taxon>
        <taxon>Bamfordvirae</taxon>
        <taxon>Nucleocytoviricota</taxon>
        <taxon>Megaviricetes</taxon>
        <taxon>Imitervirales</taxon>
        <taxon>Mimiviridae</taxon>
        <taxon>Klosneuvirinae</taxon>
    </lineage>
</organism>
<dbReference type="EMBL" id="MK072383">
    <property type="protein sequence ID" value="AYV82431.1"/>
    <property type="molecule type" value="Genomic_DNA"/>
</dbReference>
<gene>
    <name evidence="1" type="ORF">Hyperionvirus1_10</name>
</gene>
<name>A0A3G5A8E5_9VIRU</name>
<proteinExistence type="predicted"/>
<reference evidence="1" key="1">
    <citation type="submission" date="2018-10" db="EMBL/GenBank/DDBJ databases">
        <title>Hidden diversity of soil giant viruses.</title>
        <authorList>
            <person name="Schulz F."/>
            <person name="Alteio L."/>
            <person name="Goudeau D."/>
            <person name="Ryan E.M."/>
            <person name="Malmstrom R.R."/>
            <person name="Blanchard J."/>
            <person name="Woyke T."/>
        </authorList>
    </citation>
    <scope>NUCLEOTIDE SEQUENCE</scope>
    <source>
        <strain evidence="1">HYV1</strain>
    </source>
</reference>
<protein>
    <submittedName>
        <fullName evidence="1">Uncharacterized protein</fullName>
    </submittedName>
</protein>
<accession>A0A3G5A8E5</accession>
<sequence>MATAEVKEVPERKVSSIDDLVRAQLCWVQNKSRPGWLCTGAGELPLAKKLINESHPYSDVIHESVHIRDDLPGEKPHIQDWFFHKDDTDKFHKAFIELKANYSMQLVGELLGYLRPTARFVSTFSYSTKKTYGALHWYINKKLVFAEGINYFSKISETEIQSKFASLKKPLGADLKLVLKIWKNECQKFE</sequence>
<evidence type="ECO:0000313" key="1">
    <source>
        <dbReference type="EMBL" id="AYV82431.1"/>
    </source>
</evidence>